<evidence type="ECO:0000256" key="5">
    <source>
        <dbReference type="ARBA" id="ARBA00023136"/>
    </source>
</evidence>
<keyword evidence="5 6" id="KW-0472">Membrane</keyword>
<evidence type="ECO:0000256" key="1">
    <source>
        <dbReference type="ARBA" id="ARBA00004651"/>
    </source>
</evidence>
<dbReference type="InterPro" id="IPR000515">
    <property type="entry name" value="MetI-like"/>
</dbReference>
<name>A0ABT4K9P8_9HYPH</name>
<dbReference type="CDD" id="cd06261">
    <property type="entry name" value="TM_PBP2"/>
    <property type="match status" value="1"/>
</dbReference>
<protein>
    <submittedName>
        <fullName evidence="8">ABC transporter permease subunit</fullName>
    </submittedName>
</protein>
<keyword evidence="3" id="KW-0813">Transport</keyword>
<evidence type="ECO:0000313" key="9">
    <source>
        <dbReference type="Proteomes" id="UP001079430"/>
    </source>
</evidence>
<proteinExistence type="predicted"/>
<dbReference type="PANTHER" id="PTHR30614">
    <property type="entry name" value="MEMBRANE COMPONENT OF AMINO ACID ABC TRANSPORTER"/>
    <property type="match status" value="1"/>
</dbReference>
<feature type="transmembrane region" description="Helical" evidence="6">
    <location>
        <begin position="151"/>
        <end position="169"/>
    </location>
</feature>
<dbReference type="InterPro" id="IPR043429">
    <property type="entry name" value="ArtM/GltK/GlnP/TcyL/YhdX-like"/>
</dbReference>
<comment type="subcellular location">
    <subcellularLocation>
        <location evidence="1">Cell membrane</location>
        <topology evidence="1">Multi-pass membrane protein</topology>
    </subcellularLocation>
</comment>
<evidence type="ECO:0000259" key="7">
    <source>
        <dbReference type="Pfam" id="PF00528"/>
    </source>
</evidence>
<dbReference type="SUPFAM" id="SSF161098">
    <property type="entry name" value="MetI-like"/>
    <property type="match status" value="1"/>
</dbReference>
<evidence type="ECO:0000256" key="2">
    <source>
        <dbReference type="ARBA" id="ARBA00022692"/>
    </source>
</evidence>
<dbReference type="EMBL" id="JAPVOI010000002">
    <property type="protein sequence ID" value="MCZ4088622.1"/>
    <property type="molecule type" value="Genomic_DNA"/>
</dbReference>
<comment type="caution">
    <text evidence="8">The sequence shown here is derived from an EMBL/GenBank/DDBJ whole genome shotgun (WGS) entry which is preliminary data.</text>
</comment>
<keyword evidence="9" id="KW-1185">Reference proteome</keyword>
<dbReference type="Proteomes" id="UP001079430">
    <property type="component" value="Unassembled WGS sequence"/>
</dbReference>
<reference evidence="8" key="1">
    <citation type="submission" date="2022-10" db="EMBL/GenBank/DDBJ databases">
        <title>Whole genome sequencing of three plant growth promoting bacteria isolated from Vachellia tortilis subsp. raddiana in Morocco.</title>
        <authorList>
            <person name="Hnini M."/>
            <person name="Zouagui R."/>
            <person name="Zouagui H."/>
            <person name="Chemao Elfihri M.-W."/>
            <person name="Ibrahimi A."/>
            <person name="Sbabou L."/>
            <person name="Aurag J."/>
        </authorList>
    </citation>
    <scope>NUCLEOTIDE SEQUENCE</scope>
    <source>
        <strain evidence="8">LMR678</strain>
    </source>
</reference>
<dbReference type="Pfam" id="PF00528">
    <property type="entry name" value="BPD_transp_1"/>
    <property type="match status" value="1"/>
</dbReference>
<dbReference type="PANTHER" id="PTHR30614:SF0">
    <property type="entry name" value="L-CYSTINE TRANSPORT SYSTEM PERMEASE PROTEIN TCYL"/>
    <property type="match status" value="1"/>
</dbReference>
<evidence type="ECO:0000256" key="6">
    <source>
        <dbReference type="SAM" id="Phobius"/>
    </source>
</evidence>
<evidence type="ECO:0000256" key="4">
    <source>
        <dbReference type="ARBA" id="ARBA00022989"/>
    </source>
</evidence>
<feature type="domain" description="ABC transmembrane type-1" evidence="7">
    <location>
        <begin position="70"/>
        <end position="178"/>
    </location>
</feature>
<keyword evidence="4 6" id="KW-1133">Transmembrane helix</keyword>
<dbReference type="InterPro" id="IPR035906">
    <property type="entry name" value="MetI-like_sf"/>
</dbReference>
<accession>A0ABT4K9P8</accession>
<sequence length="197" mass="22033">MAQQAGTGIHLVLARNTRTSPACSYLHRRRCIGPLPLPRPRYRPHPHLRSPSSSHFGTFAQQICIYGRNFSGGYRSDRQGQGEAAQAIGMRPSAAMRWIILPQAARIVMPPLGNEVTLMIKSTSLLAVIGVRELFGTLQSLNAATFRTFELFAIAAIWYLLLTSITALLQRLIEHRLARQDWPMEVKATSIVSETRR</sequence>
<dbReference type="Gene3D" id="1.10.3720.10">
    <property type="entry name" value="MetI-like"/>
    <property type="match status" value="1"/>
</dbReference>
<organism evidence="8 9">
    <name type="scientific">Sinorhizobium psoraleae</name>
    <dbReference type="NCBI Taxonomy" id="520838"/>
    <lineage>
        <taxon>Bacteria</taxon>
        <taxon>Pseudomonadati</taxon>
        <taxon>Pseudomonadota</taxon>
        <taxon>Alphaproteobacteria</taxon>
        <taxon>Hyphomicrobiales</taxon>
        <taxon>Rhizobiaceae</taxon>
        <taxon>Sinorhizobium/Ensifer group</taxon>
        <taxon>Sinorhizobium</taxon>
    </lineage>
</organism>
<keyword evidence="2 6" id="KW-0812">Transmembrane</keyword>
<keyword evidence="3" id="KW-0029">Amino-acid transport</keyword>
<evidence type="ECO:0000256" key="3">
    <source>
        <dbReference type="ARBA" id="ARBA00022970"/>
    </source>
</evidence>
<evidence type="ECO:0000313" key="8">
    <source>
        <dbReference type="EMBL" id="MCZ4088622.1"/>
    </source>
</evidence>
<gene>
    <name evidence="8" type="ORF">O3W52_00310</name>
</gene>